<organism evidence="1 2">
    <name type="scientific">Ramazzottius varieornatus</name>
    <name type="common">Water bear</name>
    <name type="synonym">Tardigrade</name>
    <dbReference type="NCBI Taxonomy" id="947166"/>
    <lineage>
        <taxon>Eukaryota</taxon>
        <taxon>Metazoa</taxon>
        <taxon>Ecdysozoa</taxon>
        <taxon>Tardigrada</taxon>
        <taxon>Eutardigrada</taxon>
        <taxon>Parachela</taxon>
        <taxon>Hypsibioidea</taxon>
        <taxon>Ramazzottiidae</taxon>
        <taxon>Ramazzottius</taxon>
    </lineage>
</organism>
<proteinExistence type="predicted"/>
<reference evidence="1 2" key="1">
    <citation type="journal article" date="2016" name="Nat. Commun.">
        <title>Extremotolerant tardigrade genome and improved radiotolerance of human cultured cells by tardigrade-unique protein.</title>
        <authorList>
            <person name="Hashimoto T."/>
            <person name="Horikawa D.D."/>
            <person name="Saito Y."/>
            <person name="Kuwahara H."/>
            <person name="Kozuka-Hata H."/>
            <person name="Shin-I T."/>
            <person name="Minakuchi Y."/>
            <person name="Ohishi K."/>
            <person name="Motoyama A."/>
            <person name="Aizu T."/>
            <person name="Enomoto A."/>
            <person name="Kondo K."/>
            <person name="Tanaka S."/>
            <person name="Hara Y."/>
            <person name="Koshikawa S."/>
            <person name="Sagara H."/>
            <person name="Miura T."/>
            <person name="Yokobori S."/>
            <person name="Miyagawa K."/>
            <person name="Suzuki Y."/>
            <person name="Kubo T."/>
            <person name="Oyama M."/>
            <person name="Kohara Y."/>
            <person name="Fujiyama A."/>
            <person name="Arakawa K."/>
            <person name="Katayama T."/>
            <person name="Toyoda A."/>
            <person name="Kunieda T."/>
        </authorList>
    </citation>
    <scope>NUCLEOTIDE SEQUENCE [LARGE SCALE GENOMIC DNA]</scope>
    <source>
        <strain evidence="1 2">YOKOZUNA-1</strain>
    </source>
</reference>
<gene>
    <name evidence="1" type="primary">RvY_02354-1</name>
    <name evidence="1" type="synonym">RvY_02354.1</name>
    <name evidence="1" type="ORF">RvY_02354</name>
</gene>
<dbReference type="Proteomes" id="UP000186922">
    <property type="component" value="Unassembled WGS sequence"/>
</dbReference>
<dbReference type="AlphaFoldDB" id="A0A1D1UQB5"/>
<accession>A0A1D1UQB5</accession>
<keyword evidence="2" id="KW-1185">Reference proteome</keyword>
<evidence type="ECO:0000313" key="1">
    <source>
        <dbReference type="EMBL" id="GAU89852.1"/>
    </source>
</evidence>
<comment type="caution">
    <text evidence="1">The sequence shown here is derived from an EMBL/GenBank/DDBJ whole genome shotgun (WGS) entry which is preliminary data.</text>
</comment>
<dbReference type="EMBL" id="BDGG01000001">
    <property type="protein sequence ID" value="GAU89852.1"/>
    <property type="molecule type" value="Genomic_DNA"/>
</dbReference>
<evidence type="ECO:0000313" key="2">
    <source>
        <dbReference type="Proteomes" id="UP000186922"/>
    </source>
</evidence>
<name>A0A1D1UQB5_RAMVA</name>
<protein>
    <submittedName>
        <fullName evidence="1">Uncharacterized protein</fullName>
    </submittedName>
</protein>
<sequence>MEDTATARSLDFLTVLSRGDANVSKALLKNADDTLVDAISECCLQIVNGTVKIEHESARRKLEELQPILQQLAEKSYSRKEKRELLLGKGLRVLEICLPPALHMARRMYLISEERLRNLDVARGRASIPFDDILRDTDLNSRNKIFALADVHE</sequence>